<keyword evidence="13" id="KW-0326">Glycosidase</keyword>
<evidence type="ECO:0000313" key="20">
    <source>
        <dbReference type="Proteomes" id="UP000248783"/>
    </source>
</evidence>
<dbReference type="PANTHER" id="PTHR42697:SF3">
    <property type="entry name" value="ENDONUCLEASE 8 1"/>
    <property type="match status" value="1"/>
</dbReference>
<dbReference type="PANTHER" id="PTHR42697">
    <property type="entry name" value="ENDONUCLEASE 8"/>
    <property type="match status" value="1"/>
</dbReference>
<feature type="region of interest" description="Disordered" evidence="16">
    <location>
        <begin position="282"/>
        <end position="318"/>
    </location>
</feature>
<keyword evidence="8" id="KW-0862">Zinc</keyword>
<keyword evidence="5" id="KW-0227">DNA damage</keyword>
<evidence type="ECO:0000256" key="11">
    <source>
        <dbReference type="ARBA" id="ARBA00023239"/>
    </source>
</evidence>
<evidence type="ECO:0000259" key="17">
    <source>
        <dbReference type="PROSITE" id="PS51066"/>
    </source>
</evidence>
<evidence type="ECO:0000256" key="6">
    <source>
        <dbReference type="ARBA" id="ARBA00022771"/>
    </source>
</evidence>
<evidence type="ECO:0000313" key="19">
    <source>
        <dbReference type="EMBL" id="PZR55197.1"/>
    </source>
</evidence>
<dbReference type="GO" id="GO:0008270">
    <property type="term" value="F:zinc ion binding"/>
    <property type="evidence" value="ECO:0007669"/>
    <property type="project" value="UniProtKB-KW"/>
</dbReference>
<evidence type="ECO:0000256" key="10">
    <source>
        <dbReference type="ARBA" id="ARBA00023204"/>
    </source>
</evidence>
<dbReference type="Gene3D" id="3.20.190.10">
    <property type="entry name" value="MutM-like, N-terminal"/>
    <property type="match status" value="1"/>
</dbReference>
<dbReference type="InterPro" id="IPR012319">
    <property type="entry name" value="FPG_cat"/>
</dbReference>
<evidence type="ECO:0000256" key="9">
    <source>
        <dbReference type="ARBA" id="ARBA00023125"/>
    </source>
</evidence>
<keyword evidence="4" id="KW-0479">Metal-binding</keyword>
<feature type="domain" description="Formamidopyrimidine-DNA glycosylase catalytic" evidence="18">
    <location>
        <begin position="2"/>
        <end position="112"/>
    </location>
</feature>
<dbReference type="Pfam" id="PF01149">
    <property type="entry name" value="Fapy_DNA_glyco"/>
    <property type="match status" value="1"/>
</dbReference>
<proteinExistence type="inferred from homology"/>
<evidence type="ECO:0000256" key="13">
    <source>
        <dbReference type="ARBA" id="ARBA00023295"/>
    </source>
</evidence>
<evidence type="ECO:0000256" key="2">
    <source>
        <dbReference type="ARBA" id="ARBA00009409"/>
    </source>
</evidence>
<sequence>MPEGHTVHRLARTFAELFAGEVLAVSSPQGRFAAGAALLDGRRLVTSEAWGKQLFLGFDGTEGADGADGPARLWLRVHLGLYGAWTFAGDGTAAVAHAIGAPRKRVGERETALAAEQDAGTAGTAGTVATGTVGTAGAASGVRQAWDPPAPRGAVRVRLLGQHAVADLTGPTACEVITPADKAGVEARLGPDPIRPDGGRGSLEAARADFVARVRRSRVAVGQQLMDQAVVAGAGNIYRAEVLYRAGLDPLRPGRDVDAGTLAALWDDLVVLMRDGAATGAIVTTRPEHRDGAGQPGPAPEGRRRTRQNTDGTPGAVPADEAFYVYHRDGQPCRVCGTPVLVKELAGRNLFWCPACQR</sequence>
<dbReference type="SUPFAM" id="SSF81624">
    <property type="entry name" value="N-terminal domain of MutM-like DNA repair proteins"/>
    <property type="match status" value="1"/>
</dbReference>
<dbReference type="PROSITE" id="PS51066">
    <property type="entry name" value="ZF_FPG_2"/>
    <property type="match status" value="1"/>
</dbReference>
<dbReference type="PROSITE" id="PS51068">
    <property type="entry name" value="FPG_CAT"/>
    <property type="match status" value="1"/>
</dbReference>
<gene>
    <name evidence="19" type="ORF">DNL40_02160</name>
</gene>
<name>A0A2W5WV74_9MICO</name>
<dbReference type="GO" id="GO:0140078">
    <property type="term" value="F:class I DNA-(apurinic or apyrimidinic site) endonuclease activity"/>
    <property type="evidence" value="ECO:0007669"/>
    <property type="project" value="UniProtKB-EC"/>
</dbReference>
<dbReference type="SMART" id="SM00898">
    <property type="entry name" value="Fapy_DNA_glyco"/>
    <property type="match status" value="1"/>
</dbReference>
<dbReference type="Gene3D" id="1.10.8.50">
    <property type="match status" value="1"/>
</dbReference>
<keyword evidence="20" id="KW-1185">Reference proteome</keyword>
<feature type="domain" description="FPG-type" evidence="17">
    <location>
        <begin position="324"/>
        <end position="358"/>
    </location>
</feature>
<evidence type="ECO:0000256" key="7">
    <source>
        <dbReference type="ARBA" id="ARBA00022801"/>
    </source>
</evidence>
<accession>A0A2W5WV74</accession>
<keyword evidence="11" id="KW-0456">Lyase</keyword>
<dbReference type="Pfam" id="PF06827">
    <property type="entry name" value="zf-FPG_IleRS"/>
    <property type="match status" value="1"/>
</dbReference>
<dbReference type="InterPro" id="IPR035937">
    <property type="entry name" value="FPG_N"/>
</dbReference>
<keyword evidence="6 15" id="KW-0863">Zinc-finger</keyword>
<evidence type="ECO:0000256" key="14">
    <source>
        <dbReference type="ARBA" id="ARBA00044632"/>
    </source>
</evidence>
<keyword evidence="7" id="KW-0378">Hydrolase</keyword>
<dbReference type="PROSITE" id="PS01242">
    <property type="entry name" value="ZF_FPG_1"/>
    <property type="match status" value="1"/>
</dbReference>
<organism evidence="19 20">
    <name type="scientific">Xylanimonas oleitrophica</name>
    <dbReference type="NCBI Taxonomy" id="2607479"/>
    <lineage>
        <taxon>Bacteria</taxon>
        <taxon>Bacillati</taxon>
        <taxon>Actinomycetota</taxon>
        <taxon>Actinomycetes</taxon>
        <taxon>Micrococcales</taxon>
        <taxon>Promicromonosporaceae</taxon>
        <taxon>Xylanimonas</taxon>
    </lineage>
</organism>
<comment type="similarity">
    <text evidence="2">Belongs to the FPG family.</text>
</comment>
<evidence type="ECO:0000256" key="15">
    <source>
        <dbReference type="PROSITE-ProRule" id="PRU00391"/>
    </source>
</evidence>
<reference evidence="19 20" key="1">
    <citation type="submission" date="2018-06" db="EMBL/GenBank/DDBJ databases">
        <title>Whole genome sequencing of a novel hydrocarbon degrading bacterial strain, PW21 isolated from oil contaminated produced water sample.</title>
        <authorList>
            <person name="Nagkirti P."/>
            <person name="Shaikh A."/>
            <person name="Gowdaman V."/>
            <person name="Engineer A.E."/>
            <person name="Dagar S."/>
            <person name="Dhakephalkar P.K."/>
        </authorList>
    </citation>
    <scope>NUCLEOTIDE SEQUENCE [LARGE SCALE GENOMIC DNA]</scope>
    <source>
        <strain evidence="19 20">PW21</strain>
    </source>
</reference>
<dbReference type="SMART" id="SM01232">
    <property type="entry name" value="H2TH"/>
    <property type="match status" value="1"/>
</dbReference>
<dbReference type="Pfam" id="PF06831">
    <property type="entry name" value="H2TH"/>
    <property type="match status" value="1"/>
</dbReference>
<evidence type="ECO:0000256" key="3">
    <source>
        <dbReference type="ARBA" id="ARBA00012720"/>
    </source>
</evidence>
<dbReference type="InterPro" id="IPR015887">
    <property type="entry name" value="DNA_glyclase_Znf_dom_DNA_BS"/>
</dbReference>
<dbReference type="SUPFAM" id="SSF57716">
    <property type="entry name" value="Glucocorticoid receptor-like (DNA-binding domain)"/>
    <property type="match status" value="1"/>
</dbReference>
<keyword evidence="10" id="KW-0234">DNA repair</keyword>
<dbReference type="SUPFAM" id="SSF46946">
    <property type="entry name" value="S13-like H2TH domain"/>
    <property type="match status" value="1"/>
</dbReference>
<dbReference type="InterPro" id="IPR010663">
    <property type="entry name" value="Znf_FPG/IleRS"/>
</dbReference>
<dbReference type="CDD" id="cd08970">
    <property type="entry name" value="AcNei1_N"/>
    <property type="match status" value="1"/>
</dbReference>
<dbReference type="InterPro" id="IPR000214">
    <property type="entry name" value="Znf_DNA_glyclase/AP_lyase"/>
</dbReference>
<comment type="cofactor">
    <cofactor evidence="1">
        <name>Zn(2+)</name>
        <dbReference type="ChEBI" id="CHEBI:29105"/>
    </cofactor>
</comment>
<dbReference type="Proteomes" id="UP000248783">
    <property type="component" value="Unassembled WGS sequence"/>
</dbReference>
<evidence type="ECO:0000256" key="16">
    <source>
        <dbReference type="SAM" id="MobiDB-lite"/>
    </source>
</evidence>
<keyword evidence="12" id="KW-0511">Multifunctional enzyme</keyword>
<protein>
    <recommendedName>
        <fullName evidence="3">DNA-(apurinic or apyrimidinic site) lyase</fullName>
        <ecNumber evidence="3">4.2.99.18</ecNumber>
    </recommendedName>
</protein>
<dbReference type="GO" id="GO:0006284">
    <property type="term" value="P:base-excision repair"/>
    <property type="evidence" value="ECO:0007669"/>
    <property type="project" value="InterPro"/>
</dbReference>
<dbReference type="RefSeq" id="WP_111249561.1">
    <property type="nucleotide sequence ID" value="NZ_QKWH01000001.1"/>
</dbReference>
<comment type="catalytic activity">
    <reaction evidence="14">
        <text>2'-deoxyribonucleotide-(2'-deoxyribose 5'-phosphate)-2'-deoxyribonucleotide-DNA = a 3'-end 2'-deoxyribonucleotide-(2,3-dehydro-2,3-deoxyribose 5'-phosphate)-DNA + a 5'-end 5'-phospho-2'-deoxyribonucleoside-DNA + H(+)</text>
        <dbReference type="Rhea" id="RHEA:66592"/>
        <dbReference type="Rhea" id="RHEA-COMP:13180"/>
        <dbReference type="Rhea" id="RHEA-COMP:16897"/>
        <dbReference type="Rhea" id="RHEA-COMP:17067"/>
        <dbReference type="ChEBI" id="CHEBI:15378"/>
        <dbReference type="ChEBI" id="CHEBI:136412"/>
        <dbReference type="ChEBI" id="CHEBI:157695"/>
        <dbReference type="ChEBI" id="CHEBI:167181"/>
        <dbReference type="EC" id="4.2.99.18"/>
    </reaction>
</comment>
<evidence type="ECO:0000259" key="18">
    <source>
        <dbReference type="PROSITE" id="PS51068"/>
    </source>
</evidence>
<dbReference type="EMBL" id="QKWH01000001">
    <property type="protein sequence ID" value="PZR55197.1"/>
    <property type="molecule type" value="Genomic_DNA"/>
</dbReference>
<evidence type="ECO:0000256" key="1">
    <source>
        <dbReference type="ARBA" id="ARBA00001947"/>
    </source>
</evidence>
<comment type="caution">
    <text evidence="19">The sequence shown here is derived from an EMBL/GenBank/DDBJ whole genome shotgun (WGS) entry which is preliminary data.</text>
</comment>
<keyword evidence="9" id="KW-0238">DNA-binding</keyword>
<dbReference type="EC" id="4.2.99.18" evidence="3"/>
<dbReference type="InterPro" id="IPR015886">
    <property type="entry name" value="H2TH_FPG"/>
</dbReference>
<dbReference type="GO" id="GO:0000703">
    <property type="term" value="F:oxidized pyrimidine nucleobase lesion DNA N-glycosylase activity"/>
    <property type="evidence" value="ECO:0007669"/>
    <property type="project" value="TreeGrafter"/>
</dbReference>
<evidence type="ECO:0000256" key="4">
    <source>
        <dbReference type="ARBA" id="ARBA00022723"/>
    </source>
</evidence>
<evidence type="ECO:0000256" key="8">
    <source>
        <dbReference type="ARBA" id="ARBA00022833"/>
    </source>
</evidence>
<dbReference type="InterPro" id="IPR010979">
    <property type="entry name" value="Ribosomal_uS13-like_H2TH"/>
</dbReference>
<dbReference type="AlphaFoldDB" id="A0A2W5WV74"/>
<evidence type="ECO:0000256" key="5">
    <source>
        <dbReference type="ARBA" id="ARBA00022763"/>
    </source>
</evidence>
<evidence type="ECO:0000256" key="12">
    <source>
        <dbReference type="ARBA" id="ARBA00023268"/>
    </source>
</evidence>
<dbReference type="GO" id="GO:0003684">
    <property type="term" value="F:damaged DNA binding"/>
    <property type="evidence" value="ECO:0007669"/>
    <property type="project" value="InterPro"/>
</dbReference>